<dbReference type="InterPro" id="IPR001611">
    <property type="entry name" value="Leu-rich_rpt"/>
</dbReference>
<evidence type="ECO:0000256" key="3">
    <source>
        <dbReference type="ARBA" id="ARBA00022527"/>
    </source>
</evidence>
<dbReference type="Pfam" id="PF07714">
    <property type="entry name" value="PK_Tyr_Ser-Thr"/>
    <property type="match status" value="1"/>
</dbReference>
<keyword evidence="8" id="KW-0677">Repeat</keyword>
<keyword evidence="5" id="KW-0808">Transferase</keyword>
<evidence type="ECO:0000256" key="7">
    <source>
        <dbReference type="ARBA" id="ARBA00022729"/>
    </source>
</evidence>
<gene>
    <name evidence="19" type="ORF">J5N97_001551</name>
</gene>
<comment type="catalytic activity">
    <reaction evidence="17">
        <text>L-seryl-[protein] + ATP = O-phospho-L-seryl-[protein] + ADP + H(+)</text>
        <dbReference type="Rhea" id="RHEA:17989"/>
        <dbReference type="Rhea" id="RHEA-COMP:9863"/>
        <dbReference type="Rhea" id="RHEA-COMP:11604"/>
        <dbReference type="ChEBI" id="CHEBI:15378"/>
        <dbReference type="ChEBI" id="CHEBI:29999"/>
        <dbReference type="ChEBI" id="CHEBI:30616"/>
        <dbReference type="ChEBI" id="CHEBI:83421"/>
        <dbReference type="ChEBI" id="CHEBI:456216"/>
        <dbReference type="EC" id="2.7.11.1"/>
    </reaction>
</comment>
<dbReference type="InterPro" id="IPR032675">
    <property type="entry name" value="LRR_dom_sf"/>
</dbReference>
<protein>
    <recommendedName>
        <fullName evidence="2">non-specific serine/threonine protein kinase</fullName>
        <ecNumber evidence="2">2.7.11.1</ecNumber>
    </recommendedName>
</protein>
<dbReference type="Pfam" id="PF13855">
    <property type="entry name" value="LRR_8"/>
    <property type="match status" value="1"/>
</dbReference>
<keyword evidence="15" id="KW-0325">Glycoprotein</keyword>
<evidence type="ECO:0000256" key="2">
    <source>
        <dbReference type="ARBA" id="ARBA00012513"/>
    </source>
</evidence>
<keyword evidence="4" id="KW-0433">Leucine-rich repeat</keyword>
<evidence type="ECO:0000259" key="18">
    <source>
        <dbReference type="PROSITE" id="PS50011"/>
    </source>
</evidence>
<keyword evidence="12" id="KW-1133">Transmembrane helix</keyword>
<dbReference type="SUPFAM" id="SSF56112">
    <property type="entry name" value="Protein kinase-like (PK-like)"/>
    <property type="match status" value="1"/>
</dbReference>
<evidence type="ECO:0000256" key="17">
    <source>
        <dbReference type="ARBA" id="ARBA00048679"/>
    </source>
</evidence>
<evidence type="ECO:0000256" key="16">
    <source>
        <dbReference type="ARBA" id="ARBA00047899"/>
    </source>
</evidence>
<evidence type="ECO:0000256" key="13">
    <source>
        <dbReference type="ARBA" id="ARBA00023136"/>
    </source>
</evidence>
<evidence type="ECO:0000256" key="10">
    <source>
        <dbReference type="ARBA" id="ARBA00022777"/>
    </source>
</evidence>
<dbReference type="PANTHER" id="PTHR48005">
    <property type="entry name" value="LEUCINE RICH REPEAT KINASE 2"/>
    <property type="match status" value="1"/>
</dbReference>
<comment type="subcellular location">
    <subcellularLocation>
        <location evidence="1">Membrane</location>
        <topology evidence="1">Single-pass membrane protein</topology>
    </subcellularLocation>
</comment>
<dbReference type="Gene3D" id="1.10.418.10">
    <property type="entry name" value="Calponin-like domain"/>
    <property type="match status" value="1"/>
</dbReference>
<evidence type="ECO:0000256" key="11">
    <source>
        <dbReference type="ARBA" id="ARBA00022840"/>
    </source>
</evidence>
<evidence type="ECO:0000256" key="1">
    <source>
        <dbReference type="ARBA" id="ARBA00004167"/>
    </source>
</evidence>
<dbReference type="PANTHER" id="PTHR48005:SF70">
    <property type="entry name" value="MDIS1-INTERACTING RECEPTOR LIKE KINASE 2-LIKE"/>
    <property type="match status" value="1"/>
</dbReference>
<feature type="domain" description="Protein kinase" evidence="18">
    <location>
        <begin position="455"/>
        <end position="718"/>
    </location>
</feature>
<dbReference type="InterPro" id="IPR011009">
    <property type="entry name" value="Kinase-like_dom_sf"/>
</dbReference>
<evidence type="ECO:0000256" key="6">
    <source>
        <dbReference type="ARBA" id="ARBA00022692"/>
    </source>
</evidence>
<dbReference type="SMART" id="SM00220">
    <property type="entry name" value="S_TKc"/>
    <property type="match status" value="1"/>
</dbReference>
<sequence>MGSTPVSEVAHVMFDEMPEKEMNPIDTDLGAMDLGNHDSSWSAIMERNIDLFKQCIEPVDIYPDAVVTYGGIVQAACYVDLAHNYKYPVDLLMISVPKRLQEVVVAEYATVRHQIEVLDDKLAEMDQPVGGVDVFPSLFPWVEAAGLGVCARCTRVEDSQELFANSVHKGSLSVTTLEMIFDIVYMLFKLGLSTYLTGNMTDLVDKGPCHTMEFRNNIPAASTFVYRNHLSALLRHGLILCNILNKVTQGFIPKIAENSVITVALKDGTTQSAIQYFERCKMLTFETSDIEKGDSSVKVVDCTPCLTGYYVRKLAGEIGIRRIQLSQMGLEGKLETLNFSALPSLRVLDLSNNHLHGSIPAAMSSLSKLTSLDLSTINLTGTIPSELGSLTRLYTLELFENQICGSIPSSLGNLTLLRSLSLSRSNLSGPIPHALGNLTGLNFLYLEENNLSGSIPNEIGLESEPIAYVYKATLPSGITLAIKKLQGEGQVVEQSFQNEIQTLTQIRHRNIVRLYGFSASSLNSNFIAYEYMETGSLGAILRSEERALELDCVKRVNIIRDIAQALSYLHHDCAPPIVHRDIKSNNILLDEEYKACVLDFGISRLLEPNSSHWSMVAGTHGYMALELAYIMRVTQKCDVYSFGVVALEVMYGIHPGNLIKSLLRSMLVKDILDSRLPLHMDDQVINQVLAVILIALQCIETNSQSRPTMEQVSQRLTYPKPLPISNVHCFHSLRLDQLMNIEHT</sequence>
<keyword evidence="10" id="KW-0418">Kinase</keyword>
<dbReference type="GO" id="GO:0004674">
    <property type="term" value="F:protein serine/threonine kinase activity"/>
    <property type="evidence" value="ECO:0007669"/>
    <property type="project" value="UniProtKB-KW"/>
</dbReference>
<dbReference type="GO" id="GO:0005524">
    <property type="term" value="F:ATP binding"/>
    <property type="evidence" value="ECO:0007669"/>
    <property type="project" value="UniProtKB-KW"/>
</dbReference>
<evidence type="ECO:0000256" key="12">
    <source>
        <dbReference type="ARBA" id="ARBA00022989"/>
    </source>
</evidence>
<evidence type="ECO:0000256" key="15">
    <source>
        <dbReference type="ARBA" id="ARBA00023180"/>
    </source>
</evidence>
<evidence type="ECO:0000256" key="14">
    <source>
        <dbReference type="ARBA" id="ARBA00023170"/>
    </source>
</evidence>
<keyword evidence="14" id="KW-0675">Receptor</keyword>
<dbReference type="EC" id="2.7.11.1" evidence="2"/>
<keyword evidence="9" id="KW-0547">Nucleotide-binding</keyword>
<keyword evidence="13" id="KW-0472">Membrane</keyword>
<dbReference type="Gene3D" id="1.10.510.10">
    <property type="entry name" value="Transferase(Phosphotransferase) domain 1"/>
    <property type="match status" value="1"/>
</dbReference>
<name>A0A9D5BVQ2_9LILI</name>
<dbReference type="InterPro" id="IPR036872">
    <property type="entry name" value="CH_dom_sf"/>
</dbReference>
<evidence type="ECO:0000313" key="20">
    <source>
        <dbReference type="Proteomes" id="UP001085076"/>
    </source>
</evidence>
<keyword evidence="20" id="KW-1185">Reference proteome</keyword>
<proteinExistence type="predicted"/>
<dbReference type="Proteomes" id="UP001085076">
    <property type="component" value="Unassembled WGS sequence"/>
</dbReference>
<keyword evidence="11" id="KW-0067">ATP-binding</keyword>
<dbReference type="Gene3D" id="3.30.200.20">
    <property type="entry name" value="Phosphorylase Kinase, domain 1"/>
    <property type="match status" value="1"/>
</dbReference>
<dbReference type="Gene3D" id="3.80.10.10">
    <property type="entry name" value="Ribonuclease Inhibitor"/>
    <property type="match status" value="1"/>
</dbReference>
<keyword evidence="7" id="KW-0732">Signal</keyword>
<comment type="caution">
    <text evidence="19">The sequence shown here is derived from an EMBL/GenBank/DDBJ whole genome shotgun (WGS) entry which is preliminary data.</text>
</comment>
<evidence type="ECO:0000256" key="4">
    <source>
        <dbReference type="ARBA" id="ARBA00022614"/>
    </source>
</evidence>
<evidence type="ECO:0000313" key="19">
    <source>
        <dbReference type="EMBL" id="KAJ0961566.1"/>
    </source>
</evidence>
<dbReference type="PROSITE" id="PS00108">
    <property type="entry name" value="PROTEIN_KINASE_ST"/>
    <property type="match status" value="1"/>
</dbReference>
<keyword evidence="3" id="KW-0723">Serine/threonine-protein kinase</keyword>
<dbReference type="InterPro" id="IPR051420">
    <property type="entry name" value="Ser_Thr_Kinases_DiverseReg"/>
</dbReference>
<dbReference type="SUPFAM" id="SSF47576">
    <property type="entry name" value="Calponin-homology domain, CH-domain"/>
    <property type="match status" value="1"/>
</dbReference>
<evidence type="ECO:0000256" key="9">
    <source>
        <dbReference type="ARBA" id="ARBA00022741"/>
    </source>
</evidence>
<organism evidence="19 20">
    <name type="scientific">Dioscorea zingiberensis</name>
    <dbReference type="NCBI Taxonomy" id="325984"/>
    <lineage>
        <taxon>Eukaryota</taxon>
        <taxon>Viridiplantae</taxon>
        <taxon>Streptophyta</taxon>
        <taxon>Embryophyta</taxon>
        <taxon>Tracheophyta</taxon>
        <taxon>Spermatophyta</taxon>
        <taxon>Magnoliopsida</taxon>
        <taxon>Liliopsida</taxon>
        <taxon>Dioscoreales</taxon>
        <taxon>Dioscoreaceae</taxon>
        <taxon>Dioscorea</taxon>
    </lineage>
</organism>
<dbReference type="SUPFAM" id="SSF52058">
    <property type="entry name" value="L domain-like"/>
    <property type="match status" value="1"/>
</dbReference>
<reference evidence="19 20" key="1">
    <citation type="journal article" date="2022" name="Hortic Res">
        <title>The genome of Dioscorea zingiberensis sheds light on the biosynthesis, origin and evolution of the medicinally important diosgenin saponins.</title>
        <authorList>
            <person name="Li Y."/>
            <person name="Tan C."/>
            <person name="Li Z."/>
            <person name="Guo J."/>
            <person name="Li S."/>
            <person name="Chen X."/>
            <person name="Wang C."/>
            <person name="Dai X."/>
            <person name="Yang H."/>
            <person name="Song W."/>
            <person name="Hou L."/>
            <person name="Xu J."/>
            <person name="Tong Z."/>
            <person name="Xu A."/>
            <person name="Yuan X."/>
            <person name="Wang W."/>
            <person name="Yang Q."/>
            <person name="Chen L."/>
            <person name="Sun Z."/>
            <person name="Wang K."/>
            <person name="Pan B."/>
            <person name="Chen J."/>
            <person name="Bao Y."/>
            <person name="Liu F."/>
            <person name="Qi X."/>
            <person name="Gang D.R."/>
            <person name="Wen J."/>
            <person name="Li J."/>
        </authorList>
    </citation>
    <scope>NUCLEOTIDE SEQUENCE [LARGE SCALE GENOMIC DNA]</scope>
    <source>
        <strain evidence="19">Dzin_1.0</strain>
    </source>
</reference>
<dbReference type="AlphaFoldDB" id="A0A9D5BVQ2"/>
<evidence type="ECO:0000256" key="5">
    <source>
        <dbReference type="ARBA" id="ARBA00022679"/>
    </source>
</evidence>
<dbReference type="Pfam" id="PF00560">
    <property type="entry name" value="LRR_1"/>
    <property type="match status" value="2"/>
</dbReference>
<dbReference type="OrthoDB" id="4062651at2759"/>
<dbReference type="InterPro" id="IPR008271">
    <property type="entry name" value="Ser/Thr_kinase_AS"/>
</dbReference>
<accession>A0A9D5BVQ2</accession>
<comment type="catalytic activity">
    <reaction evidence="16">
        <text>L-threonyl-[protein] + ATP = O-phospho-L-threonyl-[protein] + ADP + H(+)</text>
        <dbReference type="Rhea" id="RHEA:46608"/>
        <dbReference type="Rhea" id="RHEA-COMP:11060"/>
        <dbReference type="Rhea" id="RHEA-COMP:11605"/>
        <dbReference type="ChEBI" id="CHEBI:15378"/>
        <dbReference type="ChEBI" id="CHEBI:30013"/>
        <dbReference type="ChEBI" id="CHEBI:30616"/>
        <dbReference type="ChEBI" id="CHEBI:61977"/>
        <dbReference type="ChEBI" id="CHEBI:456216"/>
        <dbReference type="EC" id="2.7.11.1"/>
    </reaction>
</comment>
<dbReference type="PROSITE" id="PS50011">
    <property type="entry name" value="PROTEIN_KINASE_DOM"/>
    <property type="match status" value="1"/>
</dbReference>
<dbReference type="FunFam" id="1.10.510.10:FF:000479">
    <property type="entry name" value="Leucine-rich repeat receptor-like protein kinase"/>
    <property type="match status" value="1"/>
</dbReference>
<dbReference type="EMBL" id="JAGGNH010000016">
    <property type="protein sequence ID" value="KAJ0961566.1"/>
    <property type="molecule type" value="Genomic_DNA"/>
</dbReference>
<dbReference type="InterPro" id="IPR001245">
    <property type="entry name" value="Ser-Thr/Tyr_kinase_cat_dom"/>
</dbReference>
<dbReference type="InterPro" id="IPR000719">
    <property type="entry name" value="Prot_kinase_dom"/>
</dbReference>
<dbReference type="GO" id="GO:0016020">
    <property type="term" value="C:membrane"/>
    <property type="evidence" value="ECO:0007669"/>
    <property type="project" value="UniProtKB-SubCell"/>
</dbReference>
<dbReference type="FunFam" id="3.80.10.10:FF:000400">
    <property type="entry name" value="Nuclear pore complex protein NUP107"/>
    <property type="match status" value="1"/>
</dbReference>
<evidence type="ECO:0000256" key="8">
    <source>
        <dbReference type="ARBA" id="ARBA00022737"/>
    </source>
</evidence>
<keyword evidence="6" id="KW-0812">Transmembrane</keyword>